<dbReference type="EMBL" id="CALLCH030000019">
    <property type="protein sequence ID" value="CAI4218976.1"/>
    <property type="molecule type" value="Genomic_DNA"/>
</dbReference>
<gene>
    <name evidence="2" type="ORF">PPNO1_LOCUS8547</name>
</gene>
<proteinExistence type="predicted"/>
<feature type="region of interest" description="Disordered" evidence="1">
    <location>
        <begin position="1"/>
        <end position="115"/>
    </location>
</feature>
<comment type="caution">
    <text evidence="2">The sequence shown here is derived from an EMBL/GenBank/DDBJ whole genome shotgun (WGS) entry which is preliminary data.</text>
</comment>
<name>A0A9P1HAK2_9PEZI</name>
<evidence type="ECO:0000256" key="1">
    <source>
        <dbReference type="SAM" id="MobiDB-lite"/>
    </source>
</evidence>
<protein>
    <submittedName>
        <fullName evidence="2">Uncharacterized protein</fullName>
    </submittedName>
</protein>
<evidence type="ECO:0000313" key="3">
    <source>
        <dbReference type="Proteomes" id="UP000838763"/>
    </source>
</evidence>
<reference evidence="2" key="1">
    <citation type="submission" date="2022-11" db="EMBL/GenBank/DDBJ databases">
        <authorList>
            <person name="Scott C."/>
            <person name="Bruce N."/>
        </authorList>
    </citation>
    <scope>NUCLEOTIDE SEQUENCE</scope>
</reference>
<sequence length="115" mass="13337">MGPVSRAKRNYDRNDESRKRFARKKFFANPAFARPRPGRGSAREEEIRLEKKRKGMPTVDPRASQNTISWFARKPAAKPEPVLEKLVEEPEDDDVALPELRGAEPRGRRRRLSRV</sequence>
<organism evidence="2 3">
    <name type="scientific">Parascedosporium putredinis</name>
    <dbReference type="NCBI Taxonomy" id="1442378"/>
    <lineage>
        <taxon>Eukaryota</taxon>
        <taxon>Fungi</taxon>
        <taxon>Dikarya</taxon>
        <taxon>Ascomycota</taxon>
        <taxon>Pezizomycotina</taxon>
        <taxon>Sordariomycetes</taxon>
        <taxon>Hypocreomycetidae</taxon>
        <taxon>Microascales</taxon>
        <taxon>Microascaceae</taxon>
        <taxon>Parascedosporium</taxon>
    </lineage>
</organism>
<accession>A0A9P1HAK2</accession>
<dbReference type="Proteomes" id="UP000838763">
    <property type="component" value="Unassembled WGS sequence"/>
</dbReference>
<evidence type="ECO:0000313" key="2">
    <source>
        <dbReference type="EMBL" id="CAI4218976.1"/>
    </source>
</evidence>
<keyword evidence="3" id="KW-1185">Reference proteome</keyword>
<feature type="compositionally biased region" description="Basic and acidic residues" evidence="1">
    <location>
        <begin position="9"/>
        <end position="19"/>
    </location>
</feature>
<dbReference type="AlphaFoldDB" id="A0A9P1HAK2"/>